<feature type="signal peptide" evidence="2">
    <location>
        <begin position="1"/>
        <end position="28"/>
    </location>
</feature>
<dbReference type="RefSeq" id="WP_043402009.1">
    <property type="nucleotide sequence ID" value="NZ_JPMI01000203.1"/>
</dbReference>
<feature type="region of interest" description="Disordered" evidence="1">
    <location>
        <begin position="26"/>
        <end position="52"/>
    </location>
</feature>
<gene>
    <name evidence="3" type="ORF">Q664_27880</name>
</gene>
<evidence type="ECO:0000256" key="2">
    <source>
        <dbReference type="SAM" id="SignalP"/>
    </source>
</evidence>
<evidence type="ECO:0000256" key="1">
    <source>
        <dbReference type="SAM" id="MobiDB-lite"/>
    </source>
</evidence>
<dbReference type="PROSITE" id="PS51257">
    <property type="entry name" value="PROKAR_LIPOPROTEIN"/>
    <property type="match status" value="1"/>
</dbReference>
<feature type="compositionally biased region" description="Low complexity" evidence="1">
    <location>
        <begin position="26"/>
        <end position="40"/>
    </location>
</feature>
<name>A0A084SPY0_9BACT</name>
<feature type="chain" id="PRO_5001781548" description="Lipoprotein" evidence="2">
    <location>
        <begin position="29"/>
        <end position="350"/>
    </location>
</feature>
<comment type="caution">
    <text evidence="3">The sequence shown here is derived from an EMBL/GenBank/DDBJ whole genome shotgun (WGS) entry which is preliminary data.</text>
</comment>
<protein>
    <recommendedName>
        <fullName evidence="5">Lipoprotein</fullName>
    </recommendedName>
</protein>
<evidence type="ECO:0008006" key="5">
    <source>
        <dbReference type="Google" id="ProtNLM"/>
    </source>
</evidence>
<evidence type="ECO:0000313" key="4">
    <source>
        <dbReference type="Proteomes" id="UP000028547"/>
    </source>
</evidence>
<dbReference type="AlphaFoldDB" id="A0A084SPY0"/>
<sequence length="350" mass="37405">MSLLRWHRPLLAAALVVAGCKSNPSAPAAQAPGAVTAPTPGKAPTPAPASSSALSYLKPVDAQRCEWVRQPLPSGEPTVFAFDAACDESQLSWSPDGNVGLVFNPAMGDRTQPRVWRVDFPAKSGKPEDLKGLLGTLGGQGSDTPRINRMAFDSQGRMVALVSDVPVEDEGTRGQAFAFRQEGADWKNVESKPTTFDSGPGVNVLDAAKALPDQTLSLFGDLPGQAAPEAAVKKLNAALPGQAEGKIGKWMSLSTPGGALYYWTAQDPEDESTYPTVPVRWEQDGNLVELEELAARPGERLGFQVRGGMLLVFVMGETRSAQVFDPRTKKSLVTVKDIESATLWPEPTRR</sequence>
<proteinExistence type="predicted"/>
<dbReference type="EMBL" id="JPMI01000203">
    <property type="protein sequence ID" value="KFA90515.1"/>
    <property type="molecule type" value="Genomic_DNA"/>
</dbReference>
<reference evidence="3 4" key="1">
    <citation type="submission" date="2014-07" db="EMBL/GenBank/DDBJ databases">
        <title>Draft Genome Sequence of Gephyronic Acid Producer, Cystobacter violaceus Strain Cb vi76.</title>
        <authorList>
            <person name="Stevens D.C."/>
            <person name="Young J."/>
            <person name="Carmichael R."/>
            <person name="Tan J."/>
            <person name="Taylor R.E."/>
        </authorList>
    </citation>
    <scope>NUCLEOTIDE SEQUENCE [LARGE SCALE GENOMIC DNA]</scope>
    <source>
        <strain evidence="3 4">Cb vi76</strain>
    </source>
</reference>
<evidence type="ECO:0000313" key="3">
    <source>
        <dbReference type="EMBL" id="KFA90515.1"/>
    </source>
</evidence>
<keyword evidence="2" id="KW-0732">Signal</keyword>
<dbReference type="Proteomes" id="UP000028547">
    <property type="component" value="Unassembled WGS sequence"/>
</dbReference>
<organism evidence="3 4">
    <name type="scientific">Archangium violaceum Cb vi76</name>
    <dbReference type="NCBI Taxonomy" id="1406225"/>
    <lineage>
        <taxon>Bacteria</taxon>
        <taxon>Pseudomonadati</taxon>
        <taxon>Myxococcota</taxon>
        <taxon>Myxococcia</taxon>
        <taxon>Myxococcales</taxon>
        <taxon>Cystobacterineae</taxon>
        <taxon>Archangiaceae</taxon>
        <taxon>Archangium</taxon>
    </lineage>
</organism>
<accession>A0A084SPY0</accession>